<feature type="domain" description="HTH gntR-type" evidence="4">
    <location>
        <begin position="15"/>
        <end position="82"/>
    </location>
</feature>
<sequence length="230" mass="25915">MGSKTVRAESQTTFESAARRVERELRRAIITLAIAPGTRLSEVEIAQRWGVSRQPVREALIALARSRLVETLPQRGTVVALLSVRQMMEARFVREAVEAAVVRRACEGFSSQSRQRIDDLLDLQEKAAERGDHTAFQRTDELFHLALVEGTGSILAWQAIEDLKAHMDRVCYLTLPGTEAMRPLVTQHRAIMTAIDARDADAAEKAMRYHLNEILRALPRVEADHPHLFE</sequence>
<dbReference type="GO" id="GO:0003677">
    <property type="term" value="F:DNA binding"/>
    <property type="evidence" value="ECO:0007669"/>
    <property type="project" value="UniProtKB-KW"/>
</dbReference>
<dbReference type="PROSITE" id="PS50949">
    <property type="entry name" value="HTH_GNTR"/>
    <property type="match status" value="1"/>
</dbReference>
<dbReference type="InterPro" id="IPR036390">
    <property type="entry name" value="WH_DNA-bd_sf"/>
</dbReference>
<dbReference type="SMART" id="SM00345">
    <property type="entry name" value="HTH_GNTR"/>
    <property type="match status" value="1"/>
</dbReference>
<keyword evidence="6" id="KW-1185">Reference proteome</keyword>
<protein>
    <submittedName>
        <fullName evidence="5">GntR family transcriptional regulator</fullName>
    </submittedName>
</protein>
<accession>A0AAC9JSD3</accession>
<keyword evidence="3" id="KW-0804">Transcription</keyword>
<evidence type="ECO:0000313" key="6">
    <source>
        <dbReference type="Proteomes" id="UP000182703"/>
    </source>
</evidence>
<dbReference type="AlphaFoldDB" id="A0AAC9JSD3"/>
<reference evidence="5 6" key="1">
    <citation type="submission" date="2016-11" db="EMBL/GenBank/DDBJ databases">
        <title>Complete genome sequence of the aerobically denitrifying bacterium Chelatococcus daeguensis TAD1.</title>
        <authorList>
            <person name="Yang Y."/>
            <person name="Huang S."/>
            <person name="Lin E."/>
        </authorList>
    </citation>
    <scope>NUCLEOTIDE SEQUENCE [LARGE SCALE GENOMIC DNA]</scope>
    <source>
        <strain evidence="5 6">TAD1</strain>
    </source>
</reference>
<dbReference type="SUPFAM" id="SSF48008">
    <property type="entry name" value="GntR ligand-binding domain-like"/>
    <property type="match status" value="1"/>
</dbReference>
<dbReference type="KEGG" id="cdq:BOQ54_11030"/>
<dbReference type="Pfam" id="PF00392">
    <property type="entry name" value="GntR"/>
    <property type="match status" value="1"/>
</dbReference>
<dbReference type="SUPFAM" id="SSF46785">
    <property type="entry name" value="Winged helix' DNA-binding domain"/>
    <property type="match status" value="1"/>
</dbReference>
<dbReference type="CDD" id="cd07377">
    <property type="entry name" value="WHTH_GntR"/>
    <property type="match status" value="1"/>
</dbReference>
<dbReference type="EMBL" id="CP018095">
    <property type="protein sequence ID" value="APF37795.1"/>
    <property type="molecule type" value="Genomic_DNA"/>
</dbReference>
<dbReference type="PANTHER" id="PTHR43537:SF6">
    <property type="entry name" value="HTH-TYPE TRANSCRIPTIONAL REPRESSOR RSPR"/>
    <property type="match status" value="1"/>
</dbReference>
<evidence type="ECO:0000259" key="4">
    <source>
        <dbReference type="PROSITE" id="PS50949"/>
    </source>
</evidence>
<evidence type="ECO:0000256" key="2">
    <source>
        <dbReference type="ARBA" id="ARBA00023125"/>
    </source>
</evidence>
<dbReference type="GO" id="GO:0003700">
    <property type="term" value="F:DNA-binding transcription factor activity"/>
    <property type="evidence" value="ECO:0007669"/>
    <property type="project" value="InterPro"/>
</dbReference>
<organism evidence="5 6">
    <name type="scientific">Chelatococcus daeguensis</name>
    <dbReference type="NCBI Taxonomy" id="444444"/>
    <lineage>
        <taxon>Bacteria</taxon>
        <taxon>Pseudomonadati</taxon>
        <taxon>Pseudomonadota</taxon>
        <taxon>Alphaproteobacteria</taxon>
        <taxon>Hyphomicrobiales</taxon>
        <taxon>Chelatococcaceae</taxon>
        <taxon>Chelatococcus</taxon>
    </lineage>
</organism>
<dbReference type="Gene3D" id="1.20.120.530">
    <property type="entry name" value="GntR ligand-binding domain-like"/>
    <property type="match status" value="1"/>
</dbReference>
<keyword evidence="2" id="KW-0238">DNA-binding</keyword>
<evidence type="ECO:0000256" key="3">
    <source>
        <dbReference type="ARBA" id="ARBA00023163"/>
    </source>
</evidence>
<dbReference type="SMART" id="SM00895">
    <property type="entry name" value="FCD"/>
    <property type="match status" value="1"/>
</dbReference>
<dbReference type="PANTHER" id="PTHR43537">
    <property type="entry name" value="TRANSCRIPTIONAL REGULATOR, GNTR FAMILY"/>
    <property type="match status" value="1"/>
</dbReference>
<name>A0AAC9JSD3_9HYPH</name>
<dbReference type="InterPro" id="IPR011711">
    <property type="entry name" value="GntR_C"/>
</dbReference>
<dbReference type="InterPro" id="IPR008920">
    <property type="entry name" value="TF_FadR/GntR_C"/>
</dbReference>
<dbReference type="Proteomes" id="UP000182703">
    <property type="component" value="Chromosome"/>
</dbReference>
<evidence type="ECO:0000256" key="1">
    <source>
        <dbReference type="ARBA" id="ARBA00023015"/>
    </source>
</evidence>
<gene>
    <name evidence="5" type="ORF">BOQ54_11030</name>
</gene>
<dbReference type="InterPro" id="IPR000524">
    <property type="entry name" value="Tscrpt_reg_HTH_GntR"/>
</dbReference>
<dbReference type="InterPro" id="IPR036388">
    <property type="entry name" value="WH-like_DNA-bd_sf"/>
</dbReference>
<keyword evidence="1" id="KW-0805">Transcription regulation</keyword>
<proteinExistence type="predicted"/>
<dbReference type="Pfam" id="PF07729">
    <property type="entry name" value="FCD"/>
    <property type="match status" value="1"/>
</dbReference>
<evidence type="ECO:0000313" key="5">
    <source>
        <dbReference type="EMBL" id="APF37795.1"/>
    </source>
</evidence>
<dbReference type="Gene3D" id="1.10.10.10">
    <property type="entry name" value="Winged helix-like DNA-binding domain superfamily/Winged helix DNA-binding domain"/>
    <property type="match status" value="1"/>
</dbReference>